<gene>
    <name evidence="1" type="ORF">LARSCL_LOCUS17374</name>
</gene>
<dbReference type="AlphaFoldDB" id="A0AAV2B8J7"/>
<evidence type="ECO:0000313" key="1">
    <source>
        <dbReference type="EMBL" id="CAL1291945.1"/>
    </source>
</evidence>
<proteinExistence type="predicted"/>
<reference evidence="1 2" key="1">
    <citation type="submission" date="2024-04" db="EMBL/GenBank/DDBJ databases">
        <authorList>
            <person name="Rising A."/>
            <person name="Reimegard J."/>
            <person name="Sonavane S."/>
            <person name="Akerstrom W."/>
            <person name="Nylinder S."/>
            <person name="Hedman E."/>
            <person name="Kallberg Y."/>
        </authorList>
    </citation>
    <scope>NUCLEOTIDE SEQUENCE [LARGE SCALE GENOMIC DNA]</scope>
</reference>
<sequence>DFIFTYKDEAFAIKACLAPKLCRPVNRCCFPRDGDCPAGKVCCQMWRLT</sequence>
<accession>A0AAV2B8J7</accession>
<organism evidence="1 2">
    <name type="scientific">Larinioides sclopetarius</name>
    <dbReference type="NCBI Taxonomy" id="280406"/>
    <lineage>
        <taxon>Eukaryota</taxon>
        <taxon>Metazoa</taxon>
        <taxon>Ecdysozoa</taxon>
        <taxon>Arthropoda</taxon>
        <taxon>Chelicerata</taxon>
        <taxon>Arachnida</taxon>
        <taxon>Araneae</taxon>
        <taxon>Araneomorphae</taxon>
        <taxon>Entelegynae</taxon>
        <taxon>Araneoidea</taxon>
        <taxon>Araneidae</taxon>
        <taxon>Larinioides</taxon>
    </lineage>
</organism>
<feature type="non-terminal residue" evidence="1">
    <location>
        <position position="1"/>
    </location>
</feature>
<comment type="caution">
    <text evidence="1">The sequence shown here is derived from an EMBL/GenBank/DDBJ whole genome shotgun (WGS) entry which is preliminary data.</text>
</comment>
<dbReference type="EMBL" id="CAXIEN010000296">
    <property type="protein sequence ID" value="CAL1291945.1"/>
    <property type="molecule type" value="Genomic_DNA"/>
</dbReference>
<evidence type="ECO:0000313" key="2">
    <source>
        <dbReference type="Proteomes" id="UP001497382"/>
    </source>
</evidence>
<protein>
    <submittedName>
        <fullName evidence="1">Uncharacterized protein</fullName>
    </submittedName>
</protein>
<name>A0AAV2B8J7_9ARAC</name>
<keyword evidence="2" id="KW-1185">Reference proteome</keyword>
<dbReference type="Proteomes" id="UP001497382">
    <property type="component" value="Unassembled WGS sequence"/>
</dbReference>